<dbReference type="AlphaFoldDB" id="A0A4V3WG34"/>
<dbReference type="NCBIfam" id="NF033832">
    <property type="entry name" value="sce7726_fam"/>
    <property type="match status" value="1"/>
</dbReference>
<evidence type="ECO:0000313" key="1">
    <source>
        <dbReference type="EMBL" id="THF82661.1"/>
    </source>
</evidence>
<dbReference type="Proteomes" id="UP000310636">
    <property type="component" value="Unassembled WGS sequence"/>
</dbReference>
<dbReference type="EMBL" id="SSOB01000006">
    <property type="protein sequence ID" value="THF82661.1"/>
    <property type="molecule type" value="Genomic_DNA"/>
</dbReference>
<protein>
    <submittedName>
        <fullName evidence="1">Sce7726 family protein</fullName>
    </submittedName>
</protein>
<name>A0A4V3WG34_9BACL</name>
<dbReference type="OrthoDB" id="128875at2"/>
<comment type="caution">
    <text evidence="1">The sequence shown here is derived from an EMBL/GenBank/DDBJ whole genome shotgun (WGS) entry which is preliminary data.</text>
</comment>
<dbReference type="RefSeq" id="WP_136368922.1">
    <property type="nucleotide sequence ID" value="NZ_SSOB01000006.1"/>
</dbReference>
<gene>
    <name evidence="1" type="ORF">E6C55_06220</name>
</gene>
<accession>A0A4V3WG34</accession>
<evidence type="ECO:0000313" key="2">
    <source>
        <dbReference type="Proteomes" id="UP000310636"/>
    </source>
</evidence>
<proteinExistence type="predicted"/>
<organism evidence="1 2">
    <name type="scientific">Cohnella fermenti</name>
    <dbReference type="NCBI Taxonomy" id="2565925"/>
    <lineage>
        <taxon>Bacteria</taxon>
        <taxon>Bacillati</taxon>
        <taxon>Bacillota</taxon>
        <taxon>Bacilli</taxon>
        <taxon>Bacillales</taxon>
        <taxon>Paenibacillaceae</taxon>
        <taxon>Cohnella</taxon>
    </lineage>
</organism>
<dbReference type="InterPro" id="IPR047729">
    <property type="entry name" value="Sce7726-like"/>
</dbReference>
<keyword evidence="2" id="KW-1185">Reference proteome</keyword>
<sequence>MQIANPALLSRVFTRNALQEWVARGEDPALADCLREQLSGAEAEAENGTETRAGTSNRSVISELYKTMLKSYRNEYIYKNTLLNKLLLGRHSLGTTTALAEVPIEKSKADFILINGRAVVYEIKTELDNLDRLGSQLQDYYRAFDTVCVMTSESNVRSVSAALEHTNAGLCVLTKRNGIRTVKEAVADRSFLSHHSMFKLLRKPEYERILLARYGELPRTTPVRLYQECLSRFAAIDLDSAYRAMLAQLKRRIVVREKTRFLQEVPYEIKSLVYFSEYGTEDYEALAEFLNQPFRR</sequence>
<reference evidence="1 2" key="1">
    <citation type="submission" date="2019-04" db="EMBL/GenBank/DDBJ databases">
        <title>Cohnella sp. nov. isolated from preserved vegetables.</title>
        <authorList>
            <person name="Lin S.-Y."/>
            <person name="Hung M.-H."/>
            <person name="Young C.-C."/>
        </authorList>
    </citation>
    <scope>NUCLEOTIDE SEQUENCE [LARGE SCALE GENOMIC DNA]</scope>
    <source>
        <strain evidence="1 2">CC-MHH1044</strain>
    </source>
</reference>